<evidence type="ECO:0000256" key="4">
    <source>
        <dbReference type="SAM" id="Phobius"/>
    </source>
</evidence>
<keyword evidence="7" id="KW-1185">Reference proteome</keyword>
<evidence type="ECO:0000256" key="3">
    <source>
        <dbReference type="ARBA" id="ARBA00022840"/>
    </source>
</evidence>
<dbReference type="GO" id="GO:0016887">
    <property type="term" value="F:ATP hydrolysis activity"/>
    <property type="evidence" value="ECO:0007669"/>
    <property type="project" value="InterPro"/>
</dbReference>
<feature type="non-terminal residue" evidence="6">
    <location>
        <position position="1"/>
    </location>
</feature>
<dbReference type="InterPro" id="IPR027417">
    <property type="entry name" value="P-loop_NTPase"/>
</dbReference>
<accession>X6N8N5</accession>
<dbReference type="InterPro" id="IPR003439">
    <property type="entry name" value="ABC_transporter-like_ATP-bd"/>
</dbReference>
<comment type="caution">
    <text evidence="6">The sequence shown here is derived from an EMBL/GenBank/DDBJ whole genome shotgun (WGS) entry which is preliminary data.</text>
</comment>
<keyword evidence="4" id="KW-0472">Membrane</keyword>
<feature type="domain" description="ABC transporter" evidence="5">
    <location>
        <begin position="34"/>
        <end position="272"/>
    </location>
</feature>
<dbReference type="AlphaFoldDB" id="X6N8N5"/>
<evidence type="ECO:0000256" key="1">
    <source>
        <dbReference type="ARBA" id="ARBA00022737"/>
    </source>
</evidence>
<dbReference type="FunFam" id="3.40.50.300:FF:001197">
    <property type="entry name" value="Putative ATP-binding cassette family ATPase"/>
    <property type="match status" value="1"/>
</dbReference>
<keyword evidence="4" id="KW-0812">Transmembrane</keyword>
<dbReference type="Pfam" id="PF00005">
    <property type="entry name" value="ABC_tran"/>
    <property type="match status" value="1"/>
</dbReference>
<name>X6N8N5_RETFI</name>
<dbReference type="PROSITE" id="PS50893">
    <property type="entry name" value="ABC_TRANSPORTER_2"/>
    <property type="match status" value="1"/>
</dbReference>
<dbReference type="OrthoDB" id="2110130at2759"/>
<dbReference type="PANTHER" id="PTHR19211">
    <property type="entry name" value="ATP-BINDING TRANSPORT PROTEIN-RELATED"/>
    <property type="match status" value="1"/>
</dbReference>
<dbReference type="InterPro" id="IPR003593">
    <property type="entry name" value="AAA+_ATPase"/>
</dbReference>
<evidence type="ECO:0000313" key="6">
    <source>
        <dbReference type="EMBL" id="ETO21672.1"/>
    </source>
</evidence>
<dbReference type="Gene3D" id="3.40.50.300">
    <property type="entry name" value="P-loop containing nucleotide triphosphate hydrolases"/>
    <property type="match status" value="2"/>
</dbReference>
<dbReference type="SMART" id="SM00382">
    <property type="entry name" value="AAA"/>
    <property type="match status" value="1"/>
</dbReference>
<feature type="transmembrane region" description="Helical" evidence="4">
    <location>
        <begin position="269"/>
        <end position="294"/>
    </location>
</feature>
<dbReference type="OMA" id="MAQCANE"/>
<evidence type="ECO:0000259" key="5">
    <source>
        <dbReference type="PROSITE" id="PS50893"/>
    </source>
</evidence>
<gene>
    <name evidence="6" type="ORF">RFI_15531</name>
</gene>
<sequence>KLLAKTNKIEKVLEDLEFRFYFPEPPKLKNPNIFHLDDVTFGYFGDDPTGKSYLLQNINLRLQMGTKIGLLGSNGSGKSTLVRLIMNELDPLHGTCALSNSVEVGYFAQHHIETLDYNATPLEHLKNVCNCVKLDYYFYFYLKKKKKCCSSIQQIYAQLGRFHLGNELAKRKISTLSGGQKSRVAFSILTWYSPHLIIMDEPTNHLDLPTIDALGIALADFEGSVMLVSHDQHFVETVCDEYWAVGNRTVRVFDDFEECRTYCFKECKLVYFLLFIYSFYLFIFIFFSFISSCHKKKKKKKKKK</sequence>
<dbReference type="PANTHER" id="PTHR19211:SF14">
    <property type="entry name" value="ATP-BINDING CASSETTE SUB-FAMILY F MEMBER 1"/>
    <property type="match status" value="1"/>
</dbReference>
<organism evidence="6 7">
    <name type="scientific">Reticulomyxa filosa</name>
    <dbReference type="NCBI Taxonomy" id="46433"/>
    <lineage>
        <taxon>Eukaryota</taxon>
        <taxon>Sar</taxon>
        <taxon>Rhizaria</taxon>
        <taxon>Retaria</taxon>
        <taxon>Foraminifera</taxon>
        <taxon>Monothalamids</taxon>
        <taxon>Reticulomyxidae</taxon>
        <taxon>Reticulomyxa</taxon>
    </lineage>
</organism>
<dbReference type="InterPro" id="IPR017871">
    <property type="entry name" value="ABC_transporter-like_CS"/>
</dbReference>
<dbReference type="CDD" id="cd03221">
    <property type="entry name" value="ABCF_EF-3"/>
    <property type="match status" value="1"/>
</dbReference>
<dbReference type="EMBL" id="ASPP01011404">
    <property type="protein sequence ID" value="ETO21672.1"/>
    <property type="molecule type" value="Genomic_DNA"/>
</dbReference>
<dbReference type="GO" id="GO:0005524">
    <property type="term" value="F:ATP binding"/>
    <property type="evidence" value="ECO:0007669"/>
    <property type="project" value="UniProtKB-KW"/>
</dbReference>
<keyword evidence="3" id="KW-0067">ATP-binding</keyword>
<evidence type="ECO:0000256" key="2">
    <source>
        <dbReference type="ARBA" id="ARBA00022741"/>
    </source>
</evidence>
<dbReference type="Proteomes" id="UP000023152">
    <property type="component" value="Unassembled WGS sequence"/>
</dbReference>
<reference evidence="6 7" key="1">
    <citation type="journal article" date="2013" name="Curr. Biol.">
        <title>The Genome of the Foraminiferan Reticulomyxa filosa.</title>
        <authorList>
            <person name="Glockner G."/>
            <person name="Hulsmann N."/>
            <person name="Schleicher M."/>
            <person name="Noegel A.A."/>
            <person name="Eichinger L."/>
            <person name="Gallinger C."/>
            <person name="Pawlowski J."/>
            <person name="Sierra R."/>
            <person name="Euteneuer U."/>
            <person name="Pillet L."/>
            <person name="Moustafa A."/>
            <person name="Platzer M."/>
            <person name="Groth M."/>
            <person name="Szafranski K."/>
            <person name="Schliwa M."/>
        </authorList>
    </citation>
    <scope>NUCLEOTIDE SEQUENCE [LARGE SCALE GENOMIC DNA]</scope>
</reference>
<dbReference type="PROSITE" id="PS00211">
    <property type="entry name" value="ABC_TRANSPORTER_1"/>
    <property type="match status" value="1"/>
</dbReference>
<keyword evidence="2" id="KW-0547">Nucleotide-binding</keyword>
<evidence type="ECO:0000313" key="7">
    <source>
        <dbReference type="Proteomes" id="UP000023152"/>
    </source>
</evidence>
<dbReference type="InterPro" id="IPR050611">
    <property type="entry name" value="ABCF"/>
</dbReference>
<protein>
    <submittedName>
        <fullName evidence="6">ABC transporter related protein</fullName>
    </submittedName>
</protein>
<dbReference type="SUPFAM" id="SSF52540">
    <property type="entry name" value="P-loop containing nucleoside triphosphate hydrolases"/>
    <property type="match status" value="1"/>
</dbReference>
<keyword evidence="1" id="KW-0677">Repeat</keyword>
<keyword evidence="4" id="KW-1133">Transmembrane helix</keyword>
<proteinExistence type="predicted"/>